<dbReference type="RefSeq" id="WP_184526559.1">
    <property type="nucleotide sequence ID" value="NZ_JACHGK010000008.1"/>
</dbReference>
<reference evidence="1 2" key="1">
    <citation type="submission" date="2020-08" db="EMBL/GenBank/DDBJ databases">
        <title>Genomic Encyclopedia of Type Strains, Phase IV (KMG-IV): sequencing the most valuable type-strain genomes for metagenomic binning, comparative biology and taxonomic classification.</title>
        <authorList>
            <person name="Goeker M."/>
        </authorList>
    </citation>
    <scope>NUCLEOTIDE SEQUENCE [LARGE SCALE GENOMIC DNA]</scope>
    <source>
        <strain evidence="1 2">DSM 5391</strain>
    </source>
</reference>
<evidence type="ECO:0008006" key="3">
    <source>
        <dbReference type="Google" id="ProtNLM"/>
    </source>
</evidence>
<evidence type="ECO:0000313" key="2">
    <source>
        <dbReference type="Proteomes" id="UP000531594"/>
    </source>
</evidence>
<evidence type="ECO:0000313" key="1">
    <source>
        <dbReference type="EMBL" id="MBB6446006.1"/>
    </source>
</evidence>
<dbReference type="EMBL" id="JACHGK010000008">
    <property type="protein sequence ID" value="MBB6446006.1"/>
    <property type="molecule type" value="Genomic_DNA"/>
</dbReference>
<accession>A0A7X0LVH8</accession>
<organism evidence="1 2">
    <name type="scientific">Bacillus benzoevorans</name>
    <dbReference type="NCBI Taxonomy" id="1456"/>
    <lineage>
        <taxon>Bacteria</taxon>
        <taxon>Bacillati</taxon>
        <taxon>Bacillota</taxon>
        <taxon>Bacilli</taxon>
        <taxon>Bacillales</taxon>
        <taxon>Bacillaceae</taxon>
        <taxon>Bacillus</taxon>
    </lineage>
</organism>
<name>A0A7X0LVH8_9BACI</name>
<dbReference type="Proteomes" id="UP000531594">
    <property type="component" value="Unassembled WGS sequence"/>
</dbReference>
<dbReference type="AlphaFoldDB" id="A0A7X0LVH8"/>
<dbReference type="InterPro" id="IPR020277">
    <property type="entry name" value="DUF2624"/>
</dbReference>
<keyword evidence="2" id="KW-1185">Reference proteome</keyword>
<dbReference type="Pfam" id="PF11116">
    <property type="entry name" value="DUF2624"/>
    <property type="match status" value="1"/>
</dbReference>
<comment type="caution">
    <text evidence="1">The sequence shown here is derived from an EMBL/GenBank/DDBJ whole genome shotgun (WGS) entry which is preliminary data.</text>
</comment>
<proteinExistence type="predicted"/>
<gene>
    <name evidence="1" type="ORF">HNR53_002655</name>
</gene>
<protein>
    <recommendedName>
        <fullName evidence="3">DUF2624 domain-containing protein</fullName>
    </recommendedName>
</protein>
<sequence>MKIFESIINHKVSTMTADELLKYANQFQIAISRQEAEQIANYLRGKQVNIFNEGERKLLIKEIAKTAGVDTAKQVNQLFLLFTK</sequence>